<feature type="domain" description="UPF0506" evidence="7">
    <location>
        <begin position="33"/>
        <end position="85"/>
    </location>
</feature>
<evidence type="ECO:0000256" key="5">
    <source>
        <dbReference type="ARBA" id="ARBA00023157"/>
    </source>
</evidence>
<evidence type="ECO:0000313" key="9">
    <source>
        <dbReference type="Proteomes" id="UP001497525"/>
    </source>
</evidence>
<keyword evidence="3 6" id="KW-0732">Signal</keyword>
<keyword evidence="5" id="KW-1015">Disulfide bond</keyword>
<dbReference type="Pfam" id="PF11703">
    <property type="entry name" value="UPF0506"/>
    <property type="match status" value="1"/>
</dbReference>
<feature type="signal peptide" evidence="6">
    <location>
        <begin position="1"/>
        <end position="27"/>
    </location>
</feature>
<evidence type="ECO:0000256" key="6">
    <source>
        <dbReference type="SAM" id="SignalP"/>
    </source>
</evidence>
<keyword evidence="4" id="KW-0960">Knottin</keyword>
<evidence type="ECO:0000256" key="4">
    <source>
        <dbReference type="ARBA" id="ARBA00022854"/>
    </source>
</evidence>
<accession>A0AAV2TRF1</accession>
<sequence length="92" mass="10174">MQTMAKLAALIVFTFLVTFICYDTASACGSKDEYCDGSLFYRCCGDMKCQLSGFASGVCKECIENEYPCALNSHCCSGLCRRFKCVDARKLD</sequence>
<feature type="chain" id="PRO_5043696619" description="UPF0506 domain-containing protein" evidence="6">
    <location>
        <begin position="28"/>
        <end position="92"/>
    </location>
</feature>
<comment type="subcellular location">
    <subcellularLocation>
        <location evidence="1">Secreted</location>
    </subcellularLocation>
</comment>
<protein>
    <recommendedName>
        <fullName evidence="7">UPF0506 domain-containing protein</fullName>
    </recommendedName>
</protein>
<evidence type="ECO:0000313" key="8">
    <source>
        <dbReference type="EMBL" id="CAL5138855.1"/>
    </source>
</evidence>
<comment type="caution">
    <text evidence="8">The sequence shown here is derived from an EMBL/GenBank/DDBJ whole genome shotgun (WGS) entry which is preliminary data.</text>
</comment>
<dbReference type="InterPro" id="IPR021712">
    <property type="entry name" value="UPF0506"/>
</dbReference>
<proteinExistence type="predicted"/>
<evidence type="ECO:0000256" key="1">
    <source>
        <dbReference type="ARBA" id="ARBA00004613"/>
    </source>
</evidence>
<reference evidence="8" key="1">
    <citation type="submission" date="2024-06" db="EMBL/GenBank/DDBJ databases">
        <authorList>
            <person name="Liu X."/>
            <person name="Lenzi L."/>
            <person name="Haldenby T S."/>
            <person name="Uol C."/>
        </authorList>
    </citation>
    <scope>NUCLEOTIDE SEQUENCE</scope>
</reference>
<gene>
    <name evidence="8" type="ORF">CDAUBV1_LOCUS13720</name>
</gene>
<name>A0AAV2TRF1_CALDB</name>
<keyword evidence="2" id="KW-0964">Secreted</keyword>
<dbReference type="Proteomes" id="UP001497525">
    <property type="component" value="Unassembled WGS sequence"/>
</dbReference>
<dbReference type="AlphaFoldDB" id="A0AAV2TRF1"/>
<dbReference type="GO" id="GO:0005576">
    <property type="term" value="C:extracellular region"/>
    <property type="evidence" value="ECO:0007669"/>
    <property type="project" value="UniProtKB-SubCell"/>
</dbReference>
<evidence type="ECO:0000259" key="7">
    <source>
        <dbReference type="Pfam" id="PF11703"/>
    </source>
</evidence>
<evidence type="ECO:0000256" key="3">
    <source>
        <dbReference type="ARBA" id="ARBA00022729"/>
    </source>
</evidence>
<evidence type="ECO:0000256" key="2">
    <source>
        <dbReference type="ARBA" id="ARBA00022525"/>
    </source>
</evidence>
<dbReference type="EMBL" id="CAXLJL010000534">
    <property type="protein sequence ID" value="CAL5138855.1"/>
    <property type="molecule type" value="Genomic_DNA"/>
</dbReference>
<organism evidence="8 9">
    <name type="scientific">Calicophoron daubneyi</name>
    <name type="common">Rumen fluke</name>
    <name type="synonym">Paramphistomum daubneyi</name>
    <dbReference type="NCBI Taxonomy" id="300641"/>
    <lineage>
        <taxon>Eukaryota</taxon>
        <taxon>Metazoa</taxon>
        <taxon>Spiralia</taxon>
        <taxon>Lophotrochozoa</taxon>
        <taxon>Platyhelminthes</taxon>
        <taxon>Trematoda</taxon>
        <taxon>Digenea</taxon>
        <taxon>Plagiorchiida</taxon>
        <taxon>Pronocephalata</taxon>
        <taxon>Paramphistomoidea</taxon>
        <taxon>Paramphistomidae</taxon>
        <taxon>Calicophoron</taxon>
    </lineage>
</organism>